<keyword evidence="2" id="KW-1185">Reference proteome</keyword>
<dbReference type="EMBL" id="UZAJ01012060">
    <property type="protein sequence ID" value="VDO62148.1"/>
    <property type="molecule type" value="Genomic_DNA"/>
</dbReference>
<dbReference type="AlphaFoldDB" id="A0A183HQ86"/>
<organism evidence="3">
    <name type="scientific">Onchocerca flexuosa</name>
    <dbReference type="NCBI Taxonomy" id="387005"/>
    <lineage>
        <taxon>Eukaryota</taxon>
        <taxon>Metazoa</taxon>
        <taxon>Ecdysozoa</taxon>
        <taxon>Nematoda</taxon>
        <taxon>Chromadorea</taxon>
        <taxon>Rhabditida</taxon>
        <taxon>Spirurina</taxon>
        <taxon>Spiruromorpha</taxon>
        <taxon>Filarioidea</taxon>
        <taxon>Onchocercidae</taxon>
        <taxon>Onchocerca</taxon>
    </lineage>
</organism>
<evidence type="ECO:0000313" key="1">
    <source>
        <dbReference type="EMBL" id="VDO62148.1"/>
    </source>
</evidence>
<evidence type="ECO:0000313" key="2">
    <source>
        <dbReference type="Proteomes" id="UP000267606"/>
    </source>
</evidence>
<gene>
    <name evidence="1" type="ORF">OFLC_LOCUS9647</name>
</gene>
<dbReference type="Proteomes" id="UP000267606">
    <property type="component" value="Unassembled WGS sequence"/>
</dbReference>
<dbReference type="WBParaSite" id="OFLC_0000964701-mRNA-1">
    <property type="protein sequence ID" value="OFLC_0000964701-mRNA-1"/>
    <property type="gene ID" value="OFLC_0000964701"/>
</dbReference>
<name>A0A183HQ86_9BILA</name>
<reference evidence="3" key="1">
    <citation type="submission" date="2016-06" db="UniProtKB">
        <authorList>
            <consortium name="WormBaseParasite"/>
        </authorList>
    </citation>
    <scope>IDENTIFICATION</scope>
</reference>
<evidence type="ECO:0000313" key="3">
    <source>
        <dbReference type="WBParaSite" id="OFLC_0000964701-mRNA-1"/>
    </source>
</evidence>
<sequence>MGNVSFLRGPRTGYFGWPVKITKMCRQSSSARVEGWSVNCSRAACLWFGSANIGSRSIQIPASRIRATVNGRSGTDRQR</sequence>
<protein>
    <submittedName>
        <fullName evidence="1 3">Uncharacterized protein</fullName>
    </submittedName>
</protein>
<accession>A0A183HQ86</accession>
<proteinExistence type="predicted"/>
<reference evidence="1 2" key="2">
    <citation type="submission" date="2018-11" db="EMBL/GenBank/DDBJ databases">
        <authorList>
            <consortium name="Pathogen Informatics"/>
        </authorList>
    </citation>
    <scope>NUCLEOTIDE SEQUENCE [LARGE SCALE GENOMIC DNA]</scope>
</reference>